<evidence type="ECO:0000256" key="2">
    <source>
        <dbReference type="ARBA" id="ARBA00007524"/>
    </source>
</evidence>
<dbReference type="PANTHER" id="PTHR10057">
    <property type="entry name" value="PERIPHERAL-TYPE BENZODIAZEPINE RECEPTOR"/>
    <property type="match status" value="1"/>
</dbReference>
<feature type="transmembrane region" description="Helical" evidence="6">
    <location>
        <begin position="107"/>
        <end position="128"/>
    </location>
</feature>
<dbReference type="GO" id="GO:0033013">
    <property type="term" value="P:tetrapyrrole metabolic process"/>
    <property type="evidence" value="ECO:0007669"/>
    <property type="project" value="UniProtKB-ARBA"/>
</dbReference>
<name>A0A6B0SM74_9EURY</name>
<dbReference type="AlphaFoldDB" id="A0A6B0SM74"/>
<evidence type="ECO:0000313" key="8">
    <source>
        <dbReference type="Proteomes" id="UP000471521"/>
    </source>
</evidence>
<evidence type="ECO:0000256" key="5">
    <source>
        <dbReference type="ARBA" id="ARBA00023136"/>
    </source>
</evidence>
<keyword evidence="3 6" id="KW-0812">Transmembrane</keyword>
<feature type="transmembrane region" description="Helical" evidence="6">
    <location>
        <begin position="83"/>
        <end position="101"/>
    </location>
</feature>
<evidence type="ECO:0000256" key="1">
    <source>
        <dbReference type="ARBA" id="ARBA00004141"/>
    </source>
</evidence>
<comment type="subcellular location">
    <subcellularLocation>
        <location evidence="1">Membrane</location>
        <topology evidence="1">Multi-pass membrane protein</topology>
    </subcellularLocation>
</comment>
<sequence length="159" mass="17144">MVLSRTDLPGLALAVVICNAVGASPALLTAGTVETWYETITQPALAPPNWVFGPVWTLLFTLLGVGVYLVLRDGSGRARTLAVGLFVGQYAFNVAWTLVFFGDQNIAGGLAVILVLLALIAATLAAFWRVRKEAGLLLVPYLLWVAFATYLNYAFWVLN</sequence>
<organism evidence="7 8">
    <name type="scientific">Halobacterium bonnevillei</name>
    <dbReference type="NCBI Taxonomy" id="2692200"/>
    <lineage>
        <taxon>Archaea</taxon>
        <taxon>Methanobacteriati</taxon>
        <taxon>Methanobacteriota</taxon>
        <taxon>Stenosarchaea group</taxon>
        <taxon>Halobacteria</taxon>
        <taxon>Halobacteriales</taxon>
        <taxon>Halobacteriaceae</taxon>
        <taxon>Halobacterium</taxon>
    </lineage>
</organism>
<dbReference type="OrthoDB" id="212929at2157"/>
<gene>
    <name evidence="7" type="ORF">GRX66_13580</name>
</gene>
<dbReference type="PANTHER" id="PTHR10057:SF0">
    <property type="entry name" value="TRANSLOCATOR PROTEIN"/>
    <property type="match status" value="1"/>
</dbReference>
<keyword evidence="8" id="KW-1185">Reference proteome</keyword>
<accession>A0A6B0SM74</accession>
<evidence type="ECO:0000313" key="7">
    <source>
        <dbReference type="EMBL" id="MXR21586.1"/>
    </source>
</evidence>
<dbReference type="InterPro" id="IPR038330">
    <property type="entry name" value="TspO/MBR-related_sf"/>
</dbReference>
<feature type="transmembrane region" description="Helical" evidence="6">
    <location>
        <begin position="135"/>
        <end position="156"/>
    </location>
</feature>
<reference evidence="7 8" key="1">
    <citation type="submission" date="2019-12" db="EMBL/GenBank/DDBJ databases">
        <title>Isolation and characterization of three novel carbon monoxide-oxidizing members of Halobacteria from salione crusts and soils.</title>
        <authorList>
            <person name="Myers M.R."/>
            <person name="King G.M."/>
        </authorList>
    </citation>
    <scope>NUCLEOTIDE SEQUENCE [LARGE SCALE GENOMIC DNA]</scope>
    <source>
        <strain evidence="7 8">PCN9</strain>
    </source>
</reference>
<dbReference type="PIRSF" id="PIRSF005859">
    <property type="entry name" value="PBR"/>
    <property type="match status" value="1"/>
</dbReference>
<dbReference type="CDD" id="cd15904">
    <property type="entry name" value="TSPO_MBR"/>
    <property type="match status" value="1"/>
</dbReference>
<keyword evidence="5 6" id="KW-0472">Membrane</keyword>
<feature type="transmembrane region" description="Helical" evidence="6">
    <location>
        <begin position="54"/>
        <end position="71"/>
    </location>
</feature>
<dbReference type="InterPro" id="IPR004307">
    <property type="entry name" value="TspO_MBR"/>
</dbReference>
<evidence type="ECO:0000256" key="4">
    <source>
        <dbReference type="ARBA" id="ARBA00022989"/>
    </source>
</evidence>
<keyword evidence="4 6" id="KW-1133">Transmembrane helix</keyword>
<dbReference type="Pfam" id="PF03073">
    <property type="entry name" value="TspO_MBR"/>
    <property type="match status" value="1"/>
</dbReference>
<dbReference type="RefSeq" id="WP_159527043.1">
    <property type="nucleotide sequence ID" value="NZ_WUUU01000128.1"/>
</dbReference>
<dbReference type="Proteomes" id="UP000471521">
    <property type="component" value="Unassembled WGS sequence"/>
</dbReference>
<proteinExistence type="inferred from homology"/>
<protein>
    <submittedName>
        <fullName evidence="7">Tryptophan-rich sensory protein</fullName>
    </submittedName>
</protein>
<dbReference type="Gene3D" id="1.20.1260.100">
    <property type="entry name" value="TspO/MBR protein"/>
    <property type="match status" value="1"/>
</dbReference>
<dbReference type="GO" id="GO:0016020">
    <property type="term" value="C:membrane"/>
    <property type="evidence" value="ECO:0007669"/>
    <property type="project" value="UniProtKB-SubCell"/>
</dbReference>
<dbReference type="FunFam" id="1.20.1260.100:FF:000001">
    <property type="entry name" value="translocator protein 2"/>
    <property type="match status" value="1"/>
</dbReference>
<evidence type="ECO:0000256" key="3">
    <source>
        <dbReference type="ARBA" id="ARBA00022692"/>
    </source>
</evidence>
<dbReference type="EMBL" id="WUUU01000128">
    <property type="protein sequence ID" value="MXR21586.1"/>
    <property type="molecule type" value="Genomic_DNA"/>
</dbReference>
<comment type="caution">
    <text evidence="7">The sequence shown here is derived from an EMBL/GenBank/DDBJ whole genome shotgun (WGS) entry which is preliminary data.</text>
</comment>
<comment type="similarity">
    <text evidence="2">Belongs to the TspO/BZRP family.</text>
</comment>
<evidence type="ECO:0000256" key="6">
    <source>
        <dbReference type="SAM" id="Phobius"/>
    </source>
</evidence>